<dbReference type="InterPro" id="IPR019931">
    <property type="entry name" value="LPXTG_anchor"/>
</dbReference>
<dbReference type="Proteomes" id="UP001152875">
    <property type="component" value="Unassembled WGS sequence"/>
</dbReference>
<evidence type="ECO:0000256" key="6">
    <source>
        <dbReference type="SAM" id="MobiDB-lite"/>
    </source>
</evidence>
<keyword evidence="1" id="KW-0134">Cell wall</keyword>
<keyword evidence="4" id="KW-0677">Repeat</keyword>
<proteinExistence type="predicted"/>
<keyword evidence="7" id="KW-0472">Membrane</keyword>
<protein>
    <submittedName>
        <fullName evidence="9">PT domain-containing protein</fullName>
    </submittedName>
</protein>
<feature type="region of interest" description="Disordered" evidence="6">
    <location>
        <begin position="128"/>
        <end position="147"/>
    </location>
</feature>
<evidence type="ECO:0000256" key="1">
    <source>
        <dbReference type="ARBA" id="ARBA00022512"/>
    </source>
</evidence>
<feature type="transmembrane region" description="Helical" evidence="7">
    <location>
        <begin position="571"/>
        <end position="590"/>
    </location>
</feature>
<evidence type="ECO:0000259" key="8">
    <source>
        <dbReference type="PROSITE" id="PS50847"/>
    </source>
</evidence>
<feature type="compositionally biased region" description="Low complexity" evidence="6">
    <location>
        <begin position="411"/>
        <end position="430"/>
    </location>
</feature>
<dbReference type="RefSeq" id="WP_277946723.1">
    <property type="nucleotide sequence ID" value="NZ_JANFMP010000001.1"/>
</dbReference>
<evidence type="ECO:0000313" key="9">
    <source>
        <dbReference type="EMBL" id="MDG4525923.1"/>
    </source>
</evidence>
<dbReference type="AlphaFoldDB" id="A0A9X4MYT3"/>
<keyword evidence="3" id="KW-0732">Signal</keyword>
<gene>
    <name evidence="9" type="ORF">NOL13_00625</name>
</gene>
<dbReference type="InterPro" id="IPR006970">
    <property type="entry name" value="PT"/>
</dbReference>
<evidence type="ECO:0000256" key="4">
    <source>
        <dbReference type="ARBA" id="ARBA00022737"/>
    </source>
</evidence>
<evidence type="ECO:0000256" key="7">
    <source>
        <dbReference type="SAM" id="Phobius"/>
    </source>
</evidence>
<evidence type="ECO:0000256" key="2">
    <source>
        <dbReference type="ARBA" id="ARBA00022525"/>
    </source>
</evidence>
<dbReference type="PANTHER" id="PTHR36489">
    <property type="entry name" value="PROTEIN-COUPLED RECEPTOR GPR1, PUTATIVE-RELATED"/>
    <property type="match status" value="1"/>
</dbReference>
<dbReference type="PROSITE" id="PS50847">
    <property type="entry name" value="GRAM_POS_ANCHORING"/>
    <property type="match status" value="1"/>
</dbReference>
<organism evidence="9 10">
    <name type="scientific">Streptococcus suis</name>
    <dbReference type="NCBI Taxonomy" id="1307"/>
    <lineage>
        <taxon>Bacteria</taxon>
        <taxon>Bacillati</taxon>
        <taxon>Bacillota</taxon>
        <taxon>Bacilli</taxon>
        <taxon>Lactobacillales</taxon>
        <taxon>Streptococcaceae</taxon>
        <taxon>Streptococcus</taxon>
    </lineage>
</organism>
<accession>A0A9X4MYT3</accession>
<dbReference type="EMBL" id="JANFMP010000001">
    <property type="protein sequence ID" value="MDG4525923.1"/>
    <property type="molecule type" value="Genomic_DNA"/>
</dbReference>
<sequence>MQVKKFAKWGLALTSTLVLGGAIAPVGNQLLGGSAVVYAQDSAVFEPYVVEFYIDGEYWGVANRGYNSGWPYVRLEPYSEEFPGKEWPSEELGGFTSNLPNVSVVTKEDLDSIGSVVKVYWTRKPVETLPAEQPTEQPAETPAEQPAEQPISVAVIAISESDGQLSHHYITINPGETKTVETPKVDGYKLDQYTSPTYELTYDNALKQLNSAGFAWVQFWMIKDAAPETPVEQPAEVPVEQPVETPAEQPTEQPVDQPADQPVEKPADQPAEVPTEQPAEQPAEQPVDQPADQPVEKPADQPAEVPTEQPAEQPAEQPVDQPADQPTEQPTEQPVSVAVIAISESDGPLSHYYVTINPGETKTVETPKVDGYKLDQYTSPTYELTYDNALKQLNSAGFAWVQFWMIKDAAPETPAEQPTEQPAEQLAEQPVETPAEQPTEQPTEKPVETPIEKPVETPAEKPAETKPVEQPVEVPVEKPAEQLGETSAEQPVETPAEQPVEQPVDTPTDKPVEQLTDASSLTDQTAGKVQAVTPTDKKTVDKSALSTPAVKPEEVSQPVAKTLPKTGDSSSMLLVLGGVLSGLSGLGLAVTSRKRD</sequence>
<name>A0A9X4MYT3_STRSU</name>
<evidence type="ECO:0000256" key="5">
    <source>
        <dbReference type="ARBA" id="ARBA00023088"/>
    </source>
</evidence>
<feature type="region of interest" description="Disordered" evidence="6">
    <location>
        <begin position="411"/>
        <end position="569"/>
    </location>
</feature>
<keyword evidence="2" id="KW-0964">Secreted</keyword>
<feature type="compositionally biased region" description="Basic and acidic residues" evidence="6">
    <location>
        <begin position="442"/>
        <end position="467"/>
    </location>
</feature>
<reference evidence="9" key="1">
    <citation type="submission" date="2022-07" db="EMBL/GenBank/DDBJ databases">
        <title>Whole Genome Sequencing of Streptococcus suis.</title>
        <authorList>
            <person name="Dai X."/>
            <person name="Huang J."/>
            <person name="Wang L."/>
        </authorList>
    </citation>
    <scope>NUCLEOTIDE SEQUENCE</scope>
    <source>
        <strain evidence="9">XNB2</strain>
    </source>
</reference>
<feature type="compositionally biased region" description="Polar residues" evidence="6">
    <location>
        <begin position="516"/>
        <end position="527"/>
    </location>
</feature>
<feature type="region of interest" description="Disordered" evidence="6">
    <location>
        <begin position="231"/>
        <end position="339"/>
    </location>
</feature>
<dbReference type="Pfam" id="PF00746">
    <property type="entry name" value="Gram_pos_anchor"/>
    <property type="match status" value="1"/>
</dbReference>
<evidence type="ECO:0000256" key="3">
    <source>
        <dbReference type="ARBA" id="ARBA00022729"/>
    </source>
</evidence>
<keyword evidence="7" id="KW-1133">Transmembrane helix</keyword>
<feature type="domain" description="Gram-positive cocci surface proteins LPxTG" evidence="8">
    <location>
        <begin position="563"/>
        <end position="596"/>
    </location>
</feature>
<evidence type="ECO:0000313" key="10">
    <source>
        <dbReference type="Proteomes" id="UP001152875"/>
    </source>
</evidence>
<feature type="compositionally biased region" description="Polar residues" evidence="6">
    <location>
        <begin position="324"/>
        <end position="334"/>
    </location>
</feature>
<dbReference type="Pfam" id="PF04886">
    <property type="entry name" value="PT"/>
    <property type="match status" value="1"/>
</dbReference>
<dbReference type="PANTHER" id="PTHR36489:SF2">
    <property type="entry name" value="APPLE DOMAIN-CONTAINING PROTEIN"/>
    <property type="match status" value="1"/>
</dbReference>
<keyword evidence="5" id="KW-0572">Peptidoglycan-anchor</keyword>
<dbReference type="NCBIfam" id="TIGR01167">
    <property type="entry name" value="LPXTG_anchor"/>
    <property type="match status" value="1"/>
</dbReference>
<comment type="caution">
    <text evidence="9">The sequence shown here is derived from an EMBL/GenBank/DDBJ whole genome shotgun (WGS) entry which is preliminary data.</text>
</comment>
<keyword evidence="7" id="KW-0812">Transmembrane</keyword>